<feature type="binding site" evidence="14">
    <location>
        <begin position="414"/>
        <end position="421"/>
    </location>
    <ligand>
        <name>ATP</name>
        <dbReference type="ChEBI" id="CHEBI:30616"/>
    </ligand>
</feature>
<dbReference type="InterPro" id="IPR050206">
    <property type="entry name" value="FtsK/SpoIIIE/SftA"/>
</dbReference>
<evidence type="ECO:0000313" key="18">
    <source>
        <dbReference type="Proteomes" id="UP000230671"/>
    </source>
</evidence>
<dbReference type="Gene3D" id="3.30.980.40">
    <property type="match status" value="1"/>
</dbReference>
<feature type="transmembrane region" description="Helical" evidence="15">
    <location>
        <begin position="110"/>
        <end position="128"/>
    </location>
</feature>
<keyword evidence="12" id="KW-0131">Cell cycle</keyword>
<evidence type="ECO:0000256" key="8">
    <source>
        <dbReference type="ARBA" id="ARBA00022840"/>
    </source>
</evidence>
<dbReference type="Proteomes" id="UP000230671">
    <property type="component" value="Unassembled WGS sequence"/>
</dbReference>
<evidence type="ECO:0000313" key="17">
    <source>
        <dbReference type="EMBL" id="PIP50849.1"/>
    </source>
</evidence>
<dbReference type="GO" id="GO:0051301">
    <property type="term" value="P:cell division"/>
    <property type="evidence" value="ECO:0007669"/>
    <property type="project" value="UniProtKB-KW"/>
</dbReference>
<dbReference type="EMBL" id="PCSO01000078">
    <property type="protein sequence ID" value="PIP50849.1"/>
    <property type="molecule type" value="Genomic_DNA"/>
</dbReference>
<gene>
    <name evidence="17" type="ORF">COX11_01855</name>
</gene>
<evidence type="ECO:0000256" key="13">
    <source>
        <dbReference type="ARBA" id="ARBA00025923"/>
    </source>
</evidence>
<dbReference type="GO" id="GO:0007059">
    <property type="term" value="P:chromosome segregation"/>
    <property type="evidence" value="ECO:0007669"/>
    <property type="project" value="UniProtKB-KW"/>
</dbReference>
<dbReference type="PANTHER" id="PTHR22683:SF41">
    <property type="entry name" value="DNA TRANSLOCASE FTSK"/>
    <property type="match status" value="1"/>
</dbReference>
<evidence type="ECO:0000256" key="9">
    <source>
        <dbReference type="ARBA" id="ARBA00022989"/>
    </source>
</evidence>
<dbReference type="Gene3D" id="3.40.50.300">
    <property type="entry name" value="P-loop containing nucleotide triphosphate hydrolases"/>
    <property type="match status" value="1"/>
</dbReference>
<feature type="domain" description="FtsK" evidence="16">
    <location>
        <begin position="397"/>
        <end position="585"/>
    </location>
</feature>
<keyword evidence="7" id="KW-0159">Chromosome partition</keyword>
<keyword evidence="11 15" id="KW-0472">Membrane</keyword>
<feature type="transmembrane region" description="Helical" evidence="15">
    <location>
        <begin position="77"/>
        <end position="98"/>
    </location>
</feature>
<evidence type="ECO:0000256" key="5">
    <source>
        <dbReference type="ARBA" id="ARBA00022692"/>
    </source>
</evidence>
<dbReference type="Pfam" id="PF17854">
    <property type="entry name" value="FtsK_alpha"/>
    <property type="match status" value="1"/>
</dbReference>
<keyword evidence="9 15" id="KW-1133">Transmembrane helix</keyword>
<name>A0A2H0AZK3_9BACT</name>
<dbReference type="Pfam" id="PF09397">
    <property type="entry name" value="FtsK_gamma"/>
    <property type="match status" value="1"/>
</dbReference>
<accession>A0A2H0AZK3</accession>
<dbReference type="InterPro" id="IPR018541">
    <property type="entry name" value="Ftsk_gamma"/>
</dbReference>
<comment type="similarity">
    <text evidence="2">Belongs to the FtsK/SpoIIIE/SftA family.</text>
</comment>
<evidence type="ECO:0000256" key="7">
    <source>
        <dbReference type="ARBA" id="ARBA00022829"/>
    </source>
</evidence>
<comment type="subcellular location">
    <subcellularLocation>
        <location evidence="1">Cell membrane</location>
        <topology evidence="1">Multi-pass membrane protein</topology>
    </subcellularLocation>
</comment>
<evidence type="ECO:0000256" key="10">
    <source>
        <dbReference type="ARBA" id="ARBA00023125"/>
    </source>
</evidence>
<dbReference type="InterPro" id="IPR041027">
    <property type="entry name" value="FtsK_alpha"/>
</dbReference>
<feature type="transmembrane region" description="Helical" evidence="15">
    <location>
        <begin position="43"/>
        <end position="65"/>
    </location>
</feature>
<keyword evidence="8 14" id="KW-0067">ATP-binding</keyword>
<protein>
    <submittedName>
        <fullName evidence="17">Cell division protein FtsK</fullName>
    </submittedName>
</protein>
<keyword evidence="5 15" id="KW-0812">Transmembrane</keyword>
<proteinExistence type="inferred from homology"/>
<dbReference type="SUPFAM" id="SSF52540">
    <property type="entry name" value="P-loop containing nucleoside triphosphate hydrolases"/>
    <property type="match status" value="1"/>
</dbReference>
<dbReference type="Pfam" id="PF13491">
    <property type="entry name" value="FtsK_4TM"/>
    <property type="match status" value="1"/>
</dbReference>
<sequence length="737" mass="81233">MGRRRKYPKHRQKRPKWWQRENEWGDFVFDWTLGLGSDTWREIFAVALMIFSIILFLGIFGSAGRMGEHLKIFNYRMFGYVVGYLFPIAVFWLGAVILFPPKGGVKLAKFAGLILFFLFMPALIHLFVPAGDAKIVTGNGGGGGIFGYMVSSPLRQSIGVFPAFVIVLAVVLISIMMAFNLSFTRIFGLQSTKTREEPEEGGIKVHRGGEEEMLEKPKPSFIERLRRTFAFLSRRPKIEEVPKAPVIETTPRPAAMKTGAGRVWQFPTYEILQGSNDVAKSGDITRNVDMIKKTCQNFGIEVKMQDVNVGPTVTQYTLRPNEGVKLAQITARNNDIALALAAKSLRIEAPIPGKSAVGIEVPNQLAARVTLKEVITSPQFKGVKSKLAIALGRDVAGAPVAIDLEKMPHLMVAGATGSGKSVCINAIISTYLFHNSPEDLRFILIDPKRVELTNYNGISHLLTPVVIDIDKTVSALKWVVYEMERRYKVFSDLGKRNIQAYNEAPGPEGKIPFVVVIIDELADLMAASANEVEASIVRIAQMARATGIHLVVATQRPSVDVLTGLIKANITSRIAFATASQVDSRTILDMAGAEKLLGNGDMLFIGNGLSKPRRVQGSFISDKEINDLVNFIKRQSEAQYDESILTFRPAKSSSGRHEAIDDDLYDEAVQVVLNSGHASASLLQRRLRVGYARAARLLDMMEQEGVIGPANGAKPRDILIDVNQNTGGVDNNQYPKY</sequence>
<feature type="transmembrane region" description="Helical" evidence="15">
    <location>
        <begin position="158"/>
        <end position="183"/>
    </location>
</feature>
<organism evidence="17 18">
    <name type="scientific">Candidatus Berkelbacteria bacterium CG23_combo_of_CG06-09_8_20_14_all_41_73</name>
    <dbReference type="NCBI Taxonomy" id="1974519"/>
    <lineage>
        <taxon>Bacteria</taxon>
        <taxon>Candidatus Berkelbacteria</taxon>
    </lineage>
</organism>
<dbReference type="InterPro" id="IPR003593">
    <property type="entry name" value="AAA+_ATPase"/>
</dbReference>
<dbReference type="InterPro" id="IPR036390">
    <property type="entry name" value="WH_DNA-bd_sf"/>
</dbReference>
<dbReference type="GO" id="GO:0005886">
    <property type="term" value="C:plasma membrane"/>
    <property type="evidence" value="ECO:0007669"/>
    <property type="project" value="UniProtKB-SubCell"/>
</dbReference>
<comment type="caution">
    <text evidence="17">The sequence shown here is derived from an EMBL/GenBank/DDBJ whole genome shotgun (WGS) entry which is preliminary data.</text>
</comment>
<evidence type="ECO:0000256" key="11">
    <source>
        <dbReference type="ARBA" id="ARBA00023136"/>
    </source>
</evidence>
<evidence type="ECO:0000256" key="14">
    <source>
        <dbReference type="PROSITE-ProRule" id="PRU00289"/>
    </source>
</evidence>
<dbReference type="InterPro" id="IPR036388">
    <property type="entry name" value="WH-like_DNA-bd_sf"/>
</dbReference>
<evidence type="ECO:0000256" key="4">
    <source>
        <dbReference type="ARBA" id="ARBA00022618"/>
    </source>
</evidence>
<dbReference type="GO" id="GO:0005524">
    <property type="term" value="F:ATP binding"/>
    <property type="evidence" value="ECO:0007669"/>
    <property type="project" value="UniProtKB-UniRule"/>
</dbReference>
<evidence type="ECO:0000256" key="12">
    <source>
        <dbReference type="ARBA" id="ARBA00023306"/>
    </source>
</evidence>
<evidence type="ECO:0000256" key="15">
    <source>
        <dbReference type="SAM" id="Phobius"/>
    </source>
</evidence>
<dbReference type="GO" id="GO:0003677">
    <property type="term" value="F:DNA binding"/>
    <property type="evidence" value="ECO:0007669"/>
    <property type="project" value="UniProtKB-KW"/>
</dbReference>
<dbReference type="InterPro" id="IPR027417">
    <property type="entry name" value="P-loop_NTPase"/>
</dbReference>
<evidence type="ECO:0000259" key="16">
    <source>
        <dbReference type="PROSITE" id="PS50901"/>
    </source>
</evidence>
<evidence type="ECO:0000256" key="6">
    <source>
        <dbReference type="ARBA" id="ARBA00022741"/>
    </source>
</evidence>
<keyword evidence="4 17" id="KW-0132">Cell division</keyword>
<dbReference type="PANTHER" id="PTHR22683">
    <property type="entry name" value="SPORULATION PROTEIN RELATED"/>
    <property type="match status" value="1"/>
</dbReference>
<keyword evidence="3" id="KW-1003">Cell membrane</keyword>
<reference evidence="17 18" key="1">
    <citation type="submission" date="2017-09" db="EMBL/GenBank/DDBJ databases">
        <title>Depth-based differentiation of microbial function through sediment-hosted aquifers and enrichment of novel symbionts in the deep terrestrial subsurface.</title>
        <authorList>
            <person name="Probst A.J."/>
            <person name="Ladd B."/>
            <person name="Jarett J.K."/>
            <person name="Geller-Mcgrath D.E."/>
            <person name="Sieber C.M."/>
            <person name="Emerson J.B."/>
            <person name="Anantharaman K."/>
            <person name="Thomas B.C."/>
            <person name="Malmstrom R."/>
            <person name="Stieglmeier M."/>
            <person name="Klingl A."/>
            <person name="Woyke T."/>
            <person name="Ryan C.M."/>
            <person name="Banfield J.F."/>
        </authorList>
    </citation>
    <scope>NUCLEOTIDE SEQUENCE [LARGE SCALE GENOMIC DNA]</scope>
    <source>
        <strain evidence="17">CG23_combo_of_CG06-09_8_20_14_all_41_73</strain>
    </source>
</reference>
<dbReference type="InterPro" id="IPR002543">
    <property type="entry name" value="FtsK_dom"/>
</dbReference>
<evidence type="ECO:0000256" key="2">
    <source>
        <dbReference type="ARBA" id="ARBA00006474"/>
    </source>
</evidence>
<keyword evidence="6 14" id="KW-0547">Nucleotide-binding</keyword>
<dbReference type="Pfam" id="PF01580">
    <property type="entry name" value="FtsK_SpoIIIE"/>
    <property type="match status" value="1"/>
</dbReference>
<dbReference type="SUPFAM" id="SSF46785">
    <property type="entry name" value="Winged helix' DNA-binding domain"/>
    <property type="match status" value="1"/>
</dbReference>
<keyword evidence="10" id="KW-0238">DNA-binding</keyword>
<dbReference type="Gene3D" id="1.10.10.10">
    <property type="entry name" value="Winged helix-like DNA-binding domain superfamily/Winged helix DNA-binding domain"/>
    <property type="match status" value="1"/>
</dbReference>
<dbReference type="SMART" id="SM00843">
    <property type="entry name" value="Ftsk_gamma"/>
    <property type="match status" value="1"/>
</dbReference>
<dbReference type="PROSITE" id="PS50901">
    <property type="entry name" value="FTSK"/>
    <property type="match status" value="1"/>
</dbReference>
<evidence type="ECO:0000256" key="1">
    <source>
        <dbReference type="ARBA" id="ARBA00004651"/>
    </source>
</evidence>
<dbReference type="CDD" id="cd01127">
    <property type="entry name" value="TrwB_TraG_TraD_VirD4"/>
    <property type="match status" value="1"/>
</dbReference>
<dbReference type="SMART" id="SM00382">
    <property type="entry name" value="AAA"/>
    <property type="match status" value="1"/>
</dbReference>
<comment type="subunit">
    <text evidence="13">Homohexamer. Forms a ring that surrounds DNA.</text>
</comment>
<evidence type="ECO:0000256" key="3">
    <source>
        <dbReference type="ARBA" id="ARBA00022475"/>
    </source>
</evidence>
<dbReference type="AlphaFoldDB" id="A0A2H0AZK3"/>
<dbReference type="InterPro" id="IPR025199">
    <property type="entry name" value="FtsK_4TM"/>
</dbReference>